<dbReference type="CDD" id="cd13127">
    <property type="entry name" value="MATE_tuaB_like"/>
    <property type="match status" value="1"/>
</dbReference>
<evidence type="ECO:0000313" key="9">
    <source>
        <dbReference type="Proteomes" id="UP000755104"/>
    </source>
</evidence>
<feature type="transmembrane region" description="Helical" evidence="7">
    <location>
        <begin position="20"/>
        <end position="38"/>
    </location>
</feature>
<feature type="transmembrane region" description="Helical" evidence="7">
    <location>
        <begin position="358"/>
        <end position="375"/>
    </location>
</feature>
<keyword evidence="9" id="KW-1185">Reference proteome</keyword>
<dbReference type="PANTHER" id="PTHR30250:SF10">
    <property type="entry name" value="LIPOPOLYSACCHARIDE BIOSYNTHESIS PROTEIN WZXC"/>
    <property type="match status" value="1"/>
</dbReference>
<evidence type="ECO:0000256" key="1">
    <source>
        <dbReference type="ARBA" id="ARBA00004651"/>
    </source>
</evidence>
<evidence type="ECO:0000256" key="3">
    <source>
        <dbReference type="ARBA" id="ARBA00022475"/>
    </source>
</evidence>
<feature type="transmembrane region" description="Helical" evidence="7">
    <location>
        <begin position="323"/>
        <end position="346"/>
    </location>
</feature>
<name>A0ABS7JBV6_9SPHN</name>
<reference evidence="8 9" key="1">
    <citation type="submission" date="2021-08" db="EMBL/GenBank/DDBJ databases">
        <title>Comparative Genomics Analysis of the Genus Qipengyuania Reveals Extensive Genetic Diversity and Metabolic Versatility, Including the Description of Fifteen Novel Species.</title>
        <authorList>
            <person name="Liu Y."/>
        </authorList>
    </citation>
    <scope>NUCLEOTIDE SEQUENCE [LARGE SCALE GENOMIC DNA]</scope>
    <source>
        <strain evidence="8 9">6D47A</strain>
    </source>
</reference>
<dbReference type="InterPro" id="IPR050833">
    <property type="entry name" value="Poly_Biosynth_Transport"/>
</dbReference>
<feature type="transmembrane region" description="Helical" evidence="7">
    <location>
        <begin position="381"/>
        <end position="399"/>
    </location>
</feature>
<feature type="transmembrane region" description="Helical" evidence="7">
    <location>
        <begin position="89"/>
        <end position="106"/>
    </location>
</feature>
<keyword evidence="5 7" id="KW-1133">Transmembrane helix</keyword>
<dbReference type="Pfam" id="PF13440">
    <property type="entry name" value="Polysacc_synt_3"/>
    <property type="match status" value="1"/>
</dbReference>
<gene>
    <name evidence="8" type="ORF">K3174_12990</name>
</gene>
<evidence type="ECO:0000313" key="8">
    <source>
        <dbReference type="EMBL" id="MBX7483450.1"/>
    </source>
</evidence>
<dbReference type="EMBL" id="JAIGNO010000009">
    <property type="protein sequence ID" value="MBX7483450.1"/>
    <property type="molecule type" value="Genomic_DNA"/>
</dbReference>
<evidence type="ECO:0000256" key="7">
    <source>
        <dbReference type="SAM" id="Phobius"/>
    </source>
</evidence>
<sequence>MTTIASRMLSGSAWLSGARIVTNILSFVSTIVLARLLAPADFGIVALGTTLMAILSSITEISLSQALIQHRNPTEEHFHTAWTLNGLRGIVLALIMCGAAWPMAIIYEDNRLIPVVCVMAIGVVISGLGNPRRIMFQKKLIFWQEFLLLVTNRVTMVVSTIWLAIVWDSYWALIVGVLLGQLVQTLVSYAILPFLPRPGLNHARELWSFSVWLTLGQAINTINWRFDQLLVGGLLGNATLGHYAVGSNLAQVPTRETTNPIRQTLFPALSQIADDPPRLRQGYQRAQALITLVALPMGIGVALVADTLVLAAMGSKWLPAVPIIQALSVIFAVQTIGSMVSSLGMARGHTKLLFVRDLQMFFIRLPIIVAGTLMFGLAGLIGARVISGLIGTFVNMLVVRQLVQLGVWEQLAVNIRSLVSAAAMAVVVLLFQRTAGLADGTLMQAVLDIAANAALGAVVYIAANLLLWRLAGRPNGPETELIGMAAKVIRRLVPGRA</sequence>
<comment type="subcellular location">
    <subcellularLocation>
        <location evidence="1">Cell membrane</location>
        <topology evidence="1">Multi-pass membrane protein</topology>
    </subcellularLocation>
</comment>
<evidence type="ECO:0000256" key="5">
    <source>
        <dbReference type="ARBA" id="ARBA00022989"/>
    </source>
</evidence>
<evidence type="ECO:0000256" key="4">
    <source>
        <dbReference type="ARBA" id="ARBA00022692"/>
    </source>
</evidence>
<keyword evidence="3" id="KW-1003">Cell membrane</keyword>
<protein>
    <submittedName>
        <fullName evidence="8">Lipopolysaccharide biosynthesis protein</fullName>
    </submittedName>
</protein>
<accession>A0ABS7JBV6</accession>
<comment type="caution">
    <text evidence="8">The sequence shown here is derived from an EMBL/GenBank/DDBJ whole genome shotgun (WGS) entry which is preliminary data.</text>
</comment>
<evidence type="ECO:0000256" key="2">
    <source>
        <dbReference type="ARBA" id="ARBA00007430"/>
    </source>
</evidence>
<dbReference type="RefSeq" id="WP_221559221.1">
    <property type="nucleotide sequence ID" value="NZ_JAIGNO010000009.1"/>
</dbReference>
<feature type="transmembrane region" description="Helical" evidence="7">
    <location>
        <begin position="411"/>
        <end position="431"/>
    </location>
</feature>
<comment type="similarity">
    <text evidence="2">Belongs to the polysaccharide synthase family.</text>
</comment>
<feature type="transmembrane region" description="Helical" evidence="7">
    <location>
        <begin position="44"/>
        <end position="68"/>
    </location>
</feature>
<keyword evidence="6 7" id="KW-0472">Membrane</keyword>
<feature type="transmembrane region" description="Helical" evidence="7">
    <location>
        <begin position="288"/>
        <end position="311"/>
    </location>
</feature>
<feature type="transmembrane region" description="Helical" evidence="7">
    <location>
        <begin position="171"/>
        <end position="195"/>
    </location>
</feature>
<feature type="transmembrane region" description="Helical" evidence="7">
    <location>
        <begin position="141"/>
        <end position="165"/>
    </location>
</feature>
<keyword evidence="4 7" id="KW-0812">Transmembrane</keyword>
<dbReference type="Proteomes" id="UP000755104">
    <property type="component" value="Unassembled WGS sequence"/>
</dbReference>
<feature type="transmembrane region" description="Helical" evidence="7">
    <location>
        <begin position="112"/>
        <end position="129"/>
    </location>
</feature>
<proteinExistence type="inferred from homology"/>
<dbReference type="PANTHER" id="PTHR30250">
    <property type="entry name" value="PST FAMILY PREDICTED COLANIC ACID TRANSPORTER"/>
    <property type="match status" value="1"/>
</dbReference>
<organism evidence="8 9">
    <name type="scientific">Qipengyuania qiaonensis</name>
    <dbReference type="NCBI Taxonomy" id="2867240"/>
    <lineage>
        <taxon>Bacteria</taxon>
        <taxon>Pseudomonadati</taxon>
        <taxon>Pseudomonadota</taxon>
        <taxon>Alphaproteobacteria</taxon>
        <taxon>Sphingomonadales</taxon>
        <taxon>Erythrobacteraceae</taxon>
        <taxon>Qipengyuania</taxon>
    </lineage>
</organism>
<evidence type="ECO:0000256" key="6">
    <source>
        <dbReference type="ARBA" id="ARBA00023136"/>
    </source>
</evidence>
<feature type="transmembrane region" description="Helical" evidence="7">
    <location>
        <begin position="443"/>
        <end position="467"/>
    </location>
</feature>